<dbReference type="Proteomes" id="UP001632037">
    <property type="component" value="Unassembled WGS sequence"/>
</dbReference>
<proteinExistence type="predicted"/>
<evidence type="ECO:0000313" key="1">
    <source>
        <dbReference type="EMBL" id="KAL3660517.1"/>
    </source>
</evidence>
<gene>
    <name evidence="1" type="ORF">V7S43_014661</name>
</gene>
<comment type="caution">
    <text evidence="1">The sequence shown here is derived from an EMBL/GenBank/DDBJ whole genome shotgun (WGS) entry which is preliminary data.</text>
</comment>
<dbReference type="AlphaFoldDB" id="A0ABD3F3F2"/>
<evidence type="ECO:0000313" key="2">
    <source>
        <dbReference type="Proteomes" id="UP001632037"/>
    </source>
</evidence>
<dbReference type="EMBL" id="JBIMZQ010000041">
    <property type="protein sequence ID" value="KAL3660517.1"/>
    <property type="molecule type" value="Genomic_DNA"/>
</dbReference>
<organism evidence="1 2">
    <name type="scientific">Phytophthora oleae</name>
    <dbReference type="NCBI Taxonomy" id="2107226"/>
    <lineage>
        <taxon>Eukaryota</taxon>
        <taxon>Sar</taxon>
        <taxon>Stramenopiles</taxon>
        <taxon>Oomycota</taxon>
        <taxon>Peronosporomycetes</taxon>
        <taxon>Peronosporales</taxon>
        <taxon>Peronosporaceae</taxon>
        <taxon>Phytophthora</taxon>
    </lineage>
</organism>
<keyword evidence="2" id="KW-1185">Reference proteome</keyword>
<reference evidence="1 2" key="1">
    <citation type="submission" date="2024-09" db="EMBL/GenBank/DDBJ databases">
        <title>Genome sequencing and assembly of Phytophthora oleae, isolate VK10A, causative agent of rot of olive drupes.</title>
        <authorList>
            <person name="Conti Taguali S."/>
            <person name="Riolo M."/>
            <person name="La Spada F."/>
            <person name="Cacciola S.O."/>
            <person name="Dionisio G."/>
        </authorList>
    </citation>
    <scope>NUCLEOTIDE SEQUENCE [LARGE SCALE GENOMIC DNA]</scope>
    <source>
        <strain evidence="1 2">VK10A</strain>
    </source>
</reference>
<sequence length="320" mass="35910">MANYVAAYKLKIKGFDESIWYDDEWVARALNEFRMAVVVSWSDLLSRTIFSLGLVITTTSMKRLLWRLPRNVNRVTQSTASIVLAVEATKKFLTRKKDKIQGPTPVEAMIQEEDILTARSKLARTHGDRIILRSMHLLFGSWGILILGFHIHASAQPTLAQCFMQVRPWAVSHPSCYLVGLDCHILNITGEKDHVQVMWAEFDASTVVQVLIRHCPGLEMPDIISDFIGIHGIKVYNSTILEWGESAAITNAKHPDLAALFFARVNMTDGLLPIGLQSPDFPTSLTDIEFCVTNLQSLPVKLVSWRDYLPGAQPTNSFTS</sequence>
<accession>A0ABD3F3F2</accession>
<name>A0ABD3F3F2_9STRA</name>
<protein>
    <submittedName>
        <fullName evidence="1">Uncharacterized protein</fullName>
    </submittedName>
</protein>